<dbReference type="EMBL" id="HBJA01137867">
    <property type="protein sequence ID" value="CAE0836090.1"/>
    <property type="molecule type" value="Transcribed_RNA"/>
</dbReference>
<evidence type="ECO:0000313" key="8">
    <source>
        <dbReference type="EMBL" id="CAE0836093.1"/>
    </source>
</evidence>
<reference evidence="6" key="1">
    <citation type="submission" date="2021-01" db="EMBL/GenBank/DDBJ databases">
        <authorList>
            <person name="Corre E."/>
            <person name="Pelletier E."/>
            <person name="Niang G."/>
            <person name="Scheremetjew M."/>
            <person name="Finn R."/>
            <person name="Kale V."/>
            <person name="Holt S."/>
            <person name="Cochrane G."/>
            <person name="Meng A."/>
            <person name="Brown T."/>
            <person name="Cohen L."/>
        </authorList>
    </citation>
    <scope>NUCLEOTIDE SEQUENCE</scope>
    <source>
        <strain evidence="6">CCMP1594</strain>
    </source>
</reference>
<evidence type="ECO:0000313" key="7">
    <source>
        <dbReference type="EMBL" id="CAE0836092.1"/>
    </source>
</evidence>
<dbReference type="EMBL" id="HBJA01137875">
    <property type="protein sequence ID" value="CAE0836093.1"/>
    <property type="molecule type" value="Transcribed_RNA"/>
</dbReference>
<keyword evidence="2 5" id="KW-0812">Transmembrane</keyword>
<dbReference type="GO" id="GO:0016020">
    <property type="term" value="C:membrane"/>
    <property type="evidence" value="ECO:0007669"/>
    <property type="project" value="UniProtKB-SubCell"/>
</dbReference>
<name>A0A6T2JUH7_9EUGL</name>
<dbReference type="Pfam" id="PF01124">
    <property type="entry name" value="MAPEG"/>
    <property type="match status" value="1"/>
</dbReference>
<evidence type="ECO:0000256" key="3">
    <source>
        <dbReference type="ARBA" id="ARBA00022989"/>
    </source>
</evidence>
<dbReference type="AlphaFoldDB" id="A0A6T2JUH7"/>
<evidence type="ECO:0000256" key="5">
    <source>
        <dbReference type="SAM" id="Phobius"/>
    </source>
</evidence>
<dbReference type="SUPFAM" id="SSF161084">
    <property type="entry name" value="MAPEG domain-like"/>
    <property type="match status" value="1"/>
</dbReference>
<proteinExistence type="predicted"/>
<feature type="transmembrane region" description="Helical" evidence="5">
    <location>
        <begin position="15"/>
        <end position="38"/>
    </location>
</feature>
<feature type="transmembrane region" description="Helical" evidence="5">
    <location>
        <begin position="180"/>
        <end position="199"/>
    </location>
</feature>
<keyword evidence="4 5" id="KW-0472">Membrane</keyword>
<protein>
    <submittedName>
        <fullName evidence="6">Uncharacterized protein</fullName>
    </submittedName>
</protein>
<dbReference type="InterPro" id="IPR023352">
    <property type="entry name" value="MAPEG-like_dom_sf"/>
</dbReference>
<evidence type="ECO:0000313" key="6">
    <source>
        <dbReference type="EMBL" id="CAE0836090.1"/>
    </source>
</evidence>
<dbReference type="InterPro" id="IPR001129">
    <property type="entry name" value="Membr-assoc_MAPEG"/>
</dbReference>
<dbReference type="EMBL" id="HBJA01137874">
    <property type="protein sequence ID" value="CAE0836092.1"/>
    <property type="molecule type" value="Transcribed_RNA"/>
</dbReference>
<accession>A0A6T2JUH7</accession>
<gene>
    <name evidence="6" type="ORF">EGYM00163_LOCUS47444</name>
    <name evidence="7" type="ORF">EGYM00163_LOCUS47446</name>
    <name evidence="8" type="ORF">EGYM00163_LOCUS47447</name>
</gene>
<dbReference type="Gene3D" id="1.20.120.550">
    <property type="entry name" value="Membrane associated eicosanoid/glutathione metabolism-like domain"/>
    <property type="match status" value="1"/>
</dbReference>
<evidence type="ECO:0000256" key="1">
    <source>
        <dbReference type="ARBA" id="ARBA00004370"/>
    </source>
</evidence>
<keyword evidence="3 5" id="KW-1133">Transmembrane helix</keyword>
<feature type="transmembrane region" description="Helical" evidence="5">
    <location>
        <begin position="58"/>
        <end position="76"/>
    </location>
</feature>
<evidence type="ECO:0000256" key="2">
    <source>
        <dbReference type="ARBA" id="ARBA00022692"/>
    </source>
</evidence>
<sequence>MDDLERDKGEKKSRIFLSVMMIAQLLIGFGVAVAVYKLGSTEKYDRKIAAVKGEDMQWAYLAAVVFTRLVAWVNLYPMVYKARLMQFDSGNLRANMYIYKTPAGQPVLLDEGPEVGKYNRANRSLTHFTEWAAAMCVAFLMVAYCFPVPAFVLTIVYALGRVLHQIGYAAKGYGGHAKGFMLNSIANSTMEGFLLLVALKGFDIM</sequence>
<comment type="subcellular location">
    <subcellularLocation>
        <location evidence="1">Membrane</location>
    </subcellularLocation>
</comment>
<organism evidence="6">
    <name type="scientific">Eutreptiella gymnastica</name>
    <dbReference type="NCBI Taxonomy" id="73025"/>
    <lineage>
        <taxon>Eukaryota</taxon>
        <taxon>Discoba</taxon>
        <taxon>Euglenozoa</taxon>
        <taxon>Euglenida</taxon>
        <taxon>Spirocuta</taxon>
        <taxon>Euglenophyceae</taxon>
        <taxon>Eutreptiales</taxon>
        <taxon>Eutreptiaceae</taxon>
        <taxon>Eutreptiella</taxon>
    </lineage>
</organism>
<evidence type="ECO:0000256" key="4">
    <source>
        <dbReference type="ARBA" id="ARBA00023136"/>
    </source>
</evidence>
<feature type="transmembrane region" description="Helical" evidence="5">
    <location>
        <begin position="131"/>
        <end position="160"/>
    </location>
</feature>